<keyword evidence="2 4" id="KW-0479">Metal-binding</keyword>
<keyword evidence="5" id="KW-0812">Transmembrane</keyword>
<dbReference type="eggNOG" id="COG1858">
    <property type="taxonomic scope" value="Bacteria"/>
</dbReference>
<dbReference type="EMBL" id="BAUV01000006">
    <property type="protein sequence ID" value="GAE34212.1"/>
    <property type="molecule type" value="Genomic_DNA"/>
</dbReference>
<dbReference type="AlphaFoldDB" id="W4QQK8"/>
<feature type="transmembrane region" description="Helical" evidence="5">
    <location>
        <begin position="7"/>
        <end position="27"/>
    </location>
</feature>
<dbReference type="Proteomes" id="UP000018896">
    <property type="component" value="Unassembled WGS sequence"/>
</dbReference>
<dbReference type="GO" id="GO:0020037">
    <property type="term" value="F:heme binding"/>
    <property type="evidence" value="ECO:0007669"/>
    <property type="project" value="InterPro"/>
</dbReference>
<dbReference type="InterPro" id="IPR009056">
    <property type="entry name" value="Cyt_c-like_dom"/>
</dbReference>
<organism evidence="7 8">
    <name type="scientific">Halalkalibacter akibai (strain ATCC 43226 / DSM 21942 / CIP 109018 / JCM 9157 / 1139)</name>
    <name type="common">Bacillus akibai</name>
    <dbReference type="NCBI Taxonomy" id="1236973"/>
    <lineage>
        <taxon>Bacteria</taxon>
        <taxon>Bacillati</taxon>
        <taxon>Bacillota</taxon>
        <taxon>Bacilli</taxon>
        <taxon>Bacillales</taxon>
        <taxon>Bacillaceae</taxon>
        <taxon>Halalkalibacter</taxon>
    </lineage>
</organism>
<dbReference type="PANTHER" id="PTHR30600">
    <property type="entry name" value="CYTOCHROME C PEROXIDASE-RELATED"/>
    <property type="match status" value="1"/>
</dbReference>
<feature type="domain" description="Cytochrome c" evidence="6">
    <location>
        <begin position="172"/>
        <end position="272"/>
    </location>
</feature>
<dbReference type="Gene3D" id="1.10.760.10">
    <property type="entry name" value="Cytochrome c-like domain"/>
    <property type="match status" value="1"/>
</dbReference>
<dbReference type="GO" id="GO:0046872">
    <property type="term" value="F:metal ion binding"/>
    <property type="evidence" value="ECO:0007669"/>
    <property type="project" value="UniProtKB-KW"/>
</dbReference>
<evidence type="ECO:0000256" key="1">
    <source>
        <dbReference type="ARBA" id="ARBA00022617"/>
    </source>
</evidence>
<name>W4QQK8_HALA3</name>
<evidence type="ECO:0000313" key="8">
    <source>
        <dbReference type="Proteomes" id="UP000018896"/>
    </source>
</evidence>
<dbReference type="GO" id="GO:0004130">
    <property type="term" value="F:cytochrome-c peroxidase activity"/>
    <property type="evidence" value="ECO:0007669"/>
    <property type="project" value="TreeGrafter"/>
</dbReference>
<evidence type="ECO:0000259" key="6">
    <source>
        <dbReference type="PROSITE" id="PS51007"/>
    </source>
</evidence>
<comment type="caution">
    <text evidence="7">The sequence shown here is derived from an EMBL/GenBank/DDBJ whole genome shotgun (WGS) entry which is preliminary data.</text>
</comment>
<dbReference type="InterPro" id="IPR051395">
    <property type="entry name" value="Cytochrome_c_Peroxidase/MauG"/>
</dbReference>
<evidence type="ECO:0000256" key="5">
    <source>
        <dbReference type="SAM" id="Phobius"/>
    </source>
</evidence>
<accession>W4QQK8</accession>
<keyword evidence="1 4" id="KW-0349">Heme</keyword>
<dbReference type="GO" id="GO:0009055">
    <property type="term" value="F:electron transfer activity"/>
    <property type="evidence" value="ECO:0007669"/>
    <property type="project" value="InterPro"/>
</dbReference>
<protein>
    <recommendedName>
        <fullName evidence="6">Cytochrome c domain-containing protein</fullName>
    </recommendedName>
</protein>
<dbReference type="PROSITE" id="PS51007">
    <property type="entry name" value="CYTC"/>
    <property type="match status" value="2"/>
</dbReference>
<evidence type="ECO:0000256" key="4">
    <source>
        <dbReference type="PROSITE-ProRule" id="PRU00433"/>
    </source>
</evidence>
<feature type="domain" description="Cytochrome c" evidence="6">
    <location>
        <begin position="447"/>
        <end position="540"/>
    </location>
</feature>
<evidence type="ECO:0000256" key="2">
    <source>
        <dbReference type="ARBA" id="ARBA00022723"/>
    </source>
</evidence>
<proteinExistence type="predicted"/>
<gene>
    <name evidence="7" type="ORF">JCM9157_1255</name>
</gene>
<dbReference type="OrthoDB" id="9772811at2"/>
<keyword evidence="8" id="KW-1185">Reference proteome</keyword>
<dbReference type="InterPro" id="IPR036909">
    <property type="entry name" value="Cyt_c-like_dom_sf"/>
</dbReference>
<dbReference type="STRING" id="1236973.JCM9157_1255"/>
<dbReference type="RefSeq" id="WP_052012962.1">
    <property type="nucleotide sequence ID" value="NZ_BAUV01000006.1"/>
</dbReference>
<keyword evidence="5" id="KW-0472">Membrane</keyword>
<dbReference type="SUPFAM" id="SSF46626">
    <property type="entry name" value="Cytochrome c"/>
    <property type="match status" value="1"/>
</dbReference>
<reference evidence="7 8" key="1">
    <citation type="journal article" date="2014" name="Genome Announc.">
        <title>Draft Genome Sequences of Three Alkaliphilic Bacillus Strains, Bacillus wakoensis JCM 9140T, Bacillus akibai JCM 9157T, and Bacillus hemicellulosilyticus JCM 9152T.</title>
        <authorList>
            <person name="Yuki M."/>
            <person name="Oshima K."/>
            <person name="Suda W."/>
            <person name="Oshida Y."/>
            <person name="Kitamura K."/>
            <person name="Iida T."/>
            <person name="Hattori M."/>
            <person name="Ohkuma M."/>
        </authorList>
    </citation>
    <scope>NUCLEOTIDE SEQUENCE [LARGE SCALE GENOMIC DNA]</scope>
    <source>
        <strain evidence="7 8">JCM 9157</strain>
    </source>
</reference>
<keyword evidence="5" id="KW-1133">Transmembrane helix</keyword>
<evidence type="ECO:0000313" key="7">
    <source>
        <dbReference type="EMBL" id="GAE34212.1"/>
    </source>
</evidence>
<dbReference type="PANTHER" id="PTHR30600:SF9">
    <property type="entry name" value="BLR7738 PROTEIN"/>
    <property type="match status" value="1"/>
</dbReference>
<sequence length="651" mass="71596">MFKGKVIKVCFFTFSIFTMFFLGWKVADIELSFVPDREQVINERNTDFQNSVAFDLMGVYISEEEASDMKAQGLGDMLKEEQGAIAVDEDFIELGREQFYAGTFKNEVFMTDVLGLLDGPFTVTNVMKAILGLGGQGTTNLRVELAEDVTIGNQSWQKGEKIDTGIDVAKGAIVPVGFPLFVSEGRVRVGITCAACHATVDRDTGHVIEGVPNPDLDAGLLLALASNSSAYFPVAEIESIKDYIRDTDRTIKNSDGNKEILPDPVALEKAVDETLVKWPKGNFDVTADLNSNPAQIPDVFTLGDHPYGWNGFASVGPFKGLTTFNNKVHAFNSDSLSLADHSEKLLSISKDVYLATVLQRAANEKYRYDIESNLTPSQFKEMIDDNPETIGVNESIKPPGYPNVTMFAPNGTVVTSIGTETGKENNAMSAFQNTLFPPKSNFKTTEDTKAQGREVFERAGCISCHAGSTFTNNQIIPVEEVKTEPTRAKALQKIGRVLKESYMYPPNTPTPIPPNAKALRIPEEHIDEKQRNLAYAIGTNGGYKVKGLIGIEWTAPYLHDGGVAVGKDMETQLGLPGTLMNGIEVDPYNSLLALIDKQLRNKVIQANQTKSELKDVHVTGEGHEFWVDRTTNFTEKEQKALVEYLLTLTED</sequence>
<keyword evidence="3 4" id="KW-0408">Iron</keyword>
<evidence type="ECO:0000256" key="3">
    <source>
        <dbReference type="ARBA" id="ARBA00023004"/>
    </source>
</evidence>